<dbReference type="InterPro" id="IPR021759">
    <property type="entry name" value="WxLIP_HBD"/>
</dbReference>
<dbReference type="STRING" id="903984.BCR21_15385"/>
<dbReference type="Pfam" id="PF06030">
    <property type="entry name" value="WxLIP_PGBD"/>
    <property type="match status" value="1"/>
</dbReference>
<dbReference type="AlphaFoldDB" id="A0A1E5GBU4"/>
<keyword evidence="1" id="KW-0812">Transmembrane</keyword>
<feature type="domain" description="WxL Interacting Protein host binding" evidence="3">
    <location>
        <begin position="168"/>
        <end position="303"/>
    </location>
</feature>
<feature type="transmembrane region" description="Helical" evidence="1">
    <location>
        <begin position="319"/>
        <end position="341"/>
    </location>
</feature>
<gene>
    <name evidence="4" type="ORF">BCR21_15385</name>
</gene>
<proteinExistence type="predicted"/>
<keyword evidence="5" id="KW-1185">Reference proteome</keyword>
<dbReference type="Proteomes" id="UP000094068">
    <property type="component" value="Unassembled WGS sequence"/>
</dbReference>
<organism evidence="4 5">
    <name type="scientific">Enterococcus ureasiticus</name>
    <dbReference type="NCBI Taxonomy" id="903984"/>
    <lineage>
        <taxon>Bacteria</taxon>
        <taxon>Bacillati</taxon>
        <taxon>Bacillota</taxon>
        <taxon>Bacilli</taxon>
        <taxon>Lactobacillales</taxon>
        <taxon>Enterococcaceae</taxon>
        <taxon>Enterococcus</taxon>
    </lineage>
</organism>
<evidence type="ECO:0000256" key="1">
    <source>
        <dbReference type="SAM" id="Phobius"/>
    </source>
</evidence>
<keyword evidence="1" id="KW-1133">Transmembrane helix</keyword>
<evidence type="ECO:0000259" key="3">
    <source>
        <dbReference type="Pfam" id="PF11797"/>
    </source>
</evidence>
<comment type="caution">
    <text evidence="4">The sequence shown here is derived from an EMBL/GenBank/DDBJ whole genome shotgun (WGS) entry which is preliminary data.</text>
</comment>
<feature type="domain" description="WxL Interacting Protein peptidoglycan binding" evidence="2">
    <location>
        <begin position="42"/>
        <end position="155"/>
    </location>
</feature>
<protein>
    <submittedName>
        <fullName evidence="4">Uncharacterized protein</fullName>
    </submittedName>
</protein>
<dbReference type="InterPro" id="IPR010317">
    <property type="entry name" value="WxLIP_PGBD"/>
</dbReference>
<sequence>MKQYYKAVVILIFYITCMVVAPQVSYANEVPSKADVGFSYYIKRPANQNNDAGYFDLRMEPNQKQMVEIELYNDSDQDMVINLAVNSAKTNSNGVVEYGPTELKNDSSLKYDIKDIVKIPEKTTIPAKGQVNVPVEIAMPSEKYDGYVSGGIYMQKEETKEEKEANEKAKGVVNKYSFLVGVLLSETDQKVQPELKLNKISAGLTNYRNAIVVNFSNTEMEYLEAMSVDAQIFKKGSDEVIYESKKANYRMAPTSYINFPVNLNGEAIEAGNYVGHVLVTSGDKKWEWKEDFTITQEEADKYNSQDVSLIQERGINWKLIAVIVGGVLVVFIGLFVLVRVLSKKKKKKKKKSKKKK</sequence>
<reference evidence="5" key="1">
    <citation type="submission" date="2016-09" db="EMBL/GenBank/DDBJ databases">
        <authorList>
            <person name="Gulvik C.A."/>
        </authorList>
    </citation>
    <scope>NUCLEOTIDE SEQUENCE [LARGE SCALE GENOMIC DNA]</scope>
    <source>
        <strain evidence="5">DSM 23328</strain>
    </source>
</reference>
<evidence type="ECO:0000313" key="4">
    <source>
        <dbReference type="EMBL" id="OEG09720.1"/>
    </source>
</evidence>
<dbReference type="RefSeq" id="WP_069647398.1">
    <property type="nucleotide sequence ID" value="NZ_MIJZ01000016.1"/>
</dbReference>
<evidence type="ECO:0000259" key="2">
    <source>
        <dbReference type="Pfam" id="PF06030"/>
    </source>
</evidence>
<accession>A0A1E5GBU4</accession>
<keyword evidence="1" id="KW-0472">Membrane</keyword>
<dbReference type="Pfam" id="PF11797">
    <property type="entry name" value="WxLIP_HBD"/>
    <property type="match status" value="1"/>
</dbReference>
<name>A0A1E5GBU4_9ENTE</name>
<dbReference type="EMBL" id="MIJZ01000016">
    <property type="protein sequence ID" value="OEG09720.1"/>
    <property type="molecule type" value="Genomic_DNA"/>
</dbReference>
<evidence type="ECO:0000313" key="5">
    <source>
        <dbReference type="Proteomes" id="UP000094068"/>
    </source>
</evidence>
<dbReference type="OrthoDB" id="2148359at2"/>